<evidence type="ECO:0000256" key="1">
    <source>
        <dbReference type="ARBA" id="ARBA00022729"/>
    </source>
</evidence>
<dbReference type="Gene3D" id="2.60.40.10">
    <property type="entry name" value="Immunoglobulins"/>
    <property type="match status" value="1"/>
</dbReference>
<dbReference type="SUPFAM" id="SSF51445">
    <property type="entry name" value="(Trans)glycosidases"/>
    <property type="match status" value="1"/>
</dbReference>
<evidence type="ECO:0000256" key="2">
    <source>
        <dbReference type="ARBA" id="ARBA00022801"/>
    </source>
</evidence>
<evidence type="ECO:0000256" key="3">
    <source>
        <dbReference type="ARBA" id="ARBA00023295"/>
    </source>
</evidence>
<dbReference type="InterPro" id="IPR002772">
    <property type="entry name" value="Glyco_hydro_3_C"/>
</dbReference>
<keyword evidence="2" id="KW-0378">Hydrolase</keyword>
<evidence type="ECO:0000259" key="4">
    <source>
        <dbReference type="SMART" id="SM01217"/>
    </source>
</evidence>
<dbReference type="InterPro" id="IPR044993">
    <property type="entry name" value="BXL"/>
</dbReference>
<dbReference type="GeneID" id="101860338"/>
<dbReference type="SUPFAM" id="SSF52279">
    <property type="entry name" value="Beta-D-glucan exohydrolase, C-terminal domain"/>
    <property type="match status" value="1"/>
</dbReference>
<dbReference type="Pfam" id="PF00933">
    <property type="entry name" value="Glyco_hydro_3"/>
    <property type="match status" value="1"/>
</dbReference>
<dbReference type="Gene3D" id="3.40.50.1700">
    <property type="entry name" value="Glycoside hydrolase family 3 C-terminal domain"/>
    <property type="match status" value="1"/>
</dbReference>
<dbReference type="InterPro" id="IPR036881">
    <property type="entry name" value="Glyco_hydro_3_C_sf"/>
</dbReference>
<dbReference type="InterPro" id="IPR026891">
    <property type="entry name" value="Fn3-like"/>
</dbReference>
<keyword evidence="1" id="KW-0732">Signal</keyword>
<dbReference type="Proteomes" id="UP000694888">
    <property type="component" value="Unplaced"/>
</dbReference>
<gene>
    <name evidence="6" type="primary">LOC101860338</name>
</gene>
<dbReference type="RefSeq" id="XP_035826174.1">
    <property type="nucleotide sequence ID" value="XM_035970281.1"/>
</dbReference>
<dbReference type="PRINTS" id="PR00133">
    <property type="entry name" value="GLHYDRLASE3"/>
</dbReference>
<dbReference type="InterPro" id="IPR017853">
    <property type="entry name" value="GH"/>
</dbReference>
<dbReference type="Gene3D" id="3.20.20.300">
    <property type="entry name" value="Glycoside hydrolase, family 3, N-terminal domain"/>
    <property type="match status" value="1"/>
</dbReference>
<proteinExistence type="predicted"/>
<name>A0ABM1VUT2_APLCA</name>
<dbReference type="PANTHER" id="PTHR42721">
    <property type="entry name" value="SUGAR HYDROLASE-RELATED"/>
    <property type="match status" value="1"/>
</dbReference>
<accession>A0ABM1VUT2</accession>
<dbReference type="PANTHER" id="PTHR42721:SF42">
    <property type="entry name" value="FIBRONECTIN TYPE III-LIKE DOMAIN-CONTAINING PROTEIN"/>
    <property type="match status" value="1"/>
</dbReference>
<reference evidence="6" key="1">
    <citation type="submission" date="2025-08" db="UniProtKB">
        <authorList>
            <consortium name="RefSeq"/>
        </authorList>
    </citation>
    <scope>IDENTIFICATION</scope>
</reference>
<dbReference type="Pfam" id="PF14310">
    <property type="entry name" value="Fn3-like"/>
    <property type="match status" value="1"/>
</dbReference>
<feature type="domain" description="Fibronectin type III-like" evidence="4">
    <location>
        <begin position="697"/>
        <end position="765"/>
    </location>
</feature>
<keyword evidence="5" id="KW-1185">Reference proteome</keyword>
<dbReference type="InterPro" id="IPR013783">
    <property type="entry name" value="Ig-like_fold"/>
</dbReference>
<dbReference type="Pfam" id="PF01915">
    <property type="entry name" value="Glyco_hydro_3_C"/>
    <property type="match status" value="1"/>
</dbReference>
<organism evidence="5 6">
    <name type="scientific">Aplysia californica</name>
    <name type="common">California sea hare</name>
    <dbReference type="NCBI Taxonomy" id="6500"/>
    <lineage>
        <taxon>Eukaryota</taxon>
        <taxon>Metazoa</taxon>
        <taxon>Spiralia</taxon>
        <taxon>Lophotrochozoa</taxon>
        <taxon>Mollusca</taxon>
        <taxon>Gastropoda</taxon>
        <taxon>Heterobranchia</taxon>
        <taxon>Euthyneura</taxon>
        <taxon>Tectipleura</taxon>
        <taxon>Aplysiida</taxon>
        <taxon>Aplysioidea</taxon>
        <taxon>Aplysiidae</taxon>
        <taxon>Aplysia</taxon>
    </lineage>
</organism>
<dbReference type="InterPro" id="IPR001764">
    <property type="entry name" value="Glyco_hydro_3_N"/>
</dbReference>
<dbReference type="InterPro" id="IPR036962">
    <property type="entry name" value="Glyco_hydro_3_N_sf"/>
</dbReference>
<evidence type="ECO:0000313" key="6">
    <source>
        <dbReference type="RefSeq" id="XP_035826174.1"/>
    </source>
</evidence>
<evidence type="ECO:0000313" key="5">
    <source>
        <dbReference type="Proteomes" id="UP000694888"/>
    </source>
</evidence>
<keyword evidence="3" id="KW-0326">Glycosidase</keyword>
<dbReference type="SMART" id="SM01217">
    <property type="entry name" value="Fn3_like"/>
    <property type="match status" value="1"/>
</dbReference>
<sequence>MLGSKVRLAISCASKLTMKCSGVPYCISLLVVLALCVSNNGVVGSRLSRRHHDTVRHMSVEEENSPFDDFPFRNTSLPWDERVDDLVSRLTLQEVMVQMSRGGAGEFGGPAPAIPRLGIGPYNWNTECLRGDAQAVGNATAFPQAIGLAATFSPHILKTVAHATGQEVRAKHNDFVKRGIFADHTSASCFSPVVNIMRDPRWGRNQETYGEDPYMTGVLAQNYVSGLQGPGTRYIMTSAGCKHFDVHGGPENIPVSRFVFDAHVTERDWRMTFLPAFKKCVEAGTYSVMCSYNSVNGVPTCASKKLLTDILRTEWKFRGYVVSDEGAIENVISGHKYLNNSVDTVAACVNAGTNLELSGNLPQPIFMSIVDAVKQGKLTEELVRERVKPLFYTRMRLGEFDPEKDNPYAQLSMDLIESAEHQQLAVKAAMKSFVLLKNQGGILPLKKGEFSKVVMLGPMADNVEQLFGDYAPQQDRSFTKTPLEGLKVLFPNVRYGKVCEDKTPCTQYNKTAVPAIVRDADLVFVALGTGQVLETEERDRPNVELAGHQKELLLDVIANSGSAQIILLLFSASPLNVTFADESDRVAAIMECFFPAQATGQALYNVLTNTGPDSSPAGRLPSTWPLYSSQIPAMVNYSMEGRTYRYFKGDPLYPFGYGLSYTAFKFSDMKIPAMIKAGSDLNVLVTITNMGNIASDEVLQCYISWGDSSFPVPRLQLGYFNRIFIKPQQKVLWNALISAESMAFWQDGKWVIKAGVMNLFCGGQQPNQKKQVPSNVLSGSFTITHSVVLDK</sequence>
<protein>
    <submittedName>
        <fullName evidence="6">Xylan 1,4-beta-xylosidase isoform X1</fullName>
    </submittedName>
</protein>